<dbReference type="GO" id="GO:0008757">
    <property type="term" value="F:S-adenosylmethionine-dependent methyltransferase activity"/>
    <property type="evidence" value="ECO:0007669"/>
    <property type="project" value="InterPro"/>
</dbReference>
<dbReference type="CDD" id="cd02440">
    <property type="entry name" value="AdoMet_MTases"/>
    <property type="match status" value="1"/>
</dbReference>
<accession>A0A975BG93</accession>
<organism evidence="2 3">
    <name type="scientific">Desulfonema magnum</name>
    <dbReference type="NCBI Taxonomy" id="45655"/>
    <lineage>
        <taxon>Bacteria</taxon>
        <taxon>Pseudomonadati</taxon>
        <taxon>Thermodesulfobacteriota</taxon>
        <taxon>Desulfobacteria</taxon>
        <taxon>Desulfobacterales</taxon>
        <taxon>Desulfococcaceae</taxon>
        <taxon>Desulfonema</taxon>
    </lineage>
</organism>
<feature type="domain" description="Methyltransferase type 11" evidence="1">
    <location>
        <begin position="97"/>
        <end position="180"/>
    </location>
</feature>
<gene>
    <name evidence="2" type="ORF">dnm_008600</name>
</gene>
<dbReference type="Pfam" id="PF08241">
    <property type="entry name" value="Methyltransf_11"/>
    <property type="match status" value="1"/>
</dbReference>
<reference evidence="2" key="1">
    <citation type="journal article" date="2021" name="Microb. Physiol.">
        <title>Proteogenomic Insights into the Physiology of Marine, Sulfate-Reducing, Filamentous Desulfonema limicola and Desulfonema magnum.</title>
        <authorList>
            <person name="Schnaars V."/>
            <person name="Wohlbrand L."/>
            <person name="Scheve S."/>
            <person name="Hinrichs C."/>
            <person name="Reinhardt R."/>
            <person name="Rabus R."/>
        </authorList>
    </citation>
    <scope>NUCLEOTIDE SEQUENCE</scope>
    <source>
        <strain evidence="2">4be13</strain>
    </source>
</reference>
<keyword evidence="3" id="KW-1185">Reference proteome</keyword>
<dbReference type="InterPro" id="IPR013216">
    <property type="entry name" value="Methyltransf_11"/>
</dbReference>
<keyword evidence="2" id="KW-0489">Methyltransferase</keyword>
<keyword evidence="2" id="KW-0808">Transferase</keyword>
<dbReference type="Proteomes" id="UP000663722">
    <property type="component" value="Chromosome"/>
</dbReference>
<dbReference type="KEGG" id="dmm:dnm_008600"/>
<name>A0A975BG93_9BACT</name>
<dbReference type="InterPro" id="IPR029063">
    <property type="entry name" value="SAM-dependent_MTases_sf"/>
</dbReference>
<protein>
    <submittedName>
        <fullName evidence="2">SAM-dependent DNA methylase</fullName>
    </submittedName>
</protein>
<dbReference type="GO" id="GO:0032259">
    <property type="term" value="P:methylation"/>
    <property type="evidence" value="ECO:0007669"/>
    <property type="project" value="UniProtKB-KW"/>
</dbReference>
<dbReference type="PANTHER" id="PTHR43591">
    <property type="entry name" value="METHYLTRANSFERASE"/>
    <property type="match status" value="1"/>
</dbReference>
<proteinExistence type="predicted"/>
<evidence type="ECO:0000313" key="2">
    <source>
        <dbReference type="EMBL" id="QTA84857.1"/>
    </source>
</evidence>
<dbReference type="AlphaFoldDB" id="A0A975BG93"/>
<evidence type="ECO:0000259" key="1">
    <source>
        <dbReference type="Pfam" id="PF08241"/>
    </source>
</evidence>
<dbReference type="SUPFAM" id="SSF53335">
    <property type="entry name" value="S-adenosyl-L-methionine-dependent methyltransferases"/>
    <property type="match status" value="1"/>
</dbReference>
<dbReference type="Gene3D" id="3.40.50.150">
    <property type="entry name" value="Vaccinia Virus protein VP39"/>
    <property type="match status" value="1"/>
</dbReference>
<dbReference type="EMBL" id="CP061800">
    <property type="protein sequence ID" value="QTA84857.1"/>
    <property type="molecule type" value="Genomic_DNA"/>
</dbReference>
<sequence length="249" mass="28978">MNLNRTIERIIKFALNECLPPILRDSRLFMWLPFRIAFGNKARHFLDFKDQAAFMSDDLISDIYAKTSSVSIQQNGTDLSDVLIRMINSNITGESVLDAGCGKGVLARHLSKQYKVTACDIWIDKKTADSFPEIQFKQANIEKLPFGDREFDTVICTHTLEHVRDIFVSLNELRRVARKRLILVLPIERPYQYTFNLHLHFFPYRYLVVQLFRYNHPASACDVREIDGCWYCQEDKIPSEGSLMPSHRQ</sequence>
<evidence type="ECO:0000313" key="3">
    <source>
        <dbReference type="Proteomes" id="UP000663722"/>
    </source>
</evidence>